<reference evidence="1 2" key="1">
    <citation type="submission" date="2024-09" db="EMBL/GenBank/DDBJ databases">
        <authorList>
            <person name="Sun Q."/>
            <person name="Mori K."/>
        </authorList>
    </citation>
    <scope>NUCLEOTIDE SEQUENCE [LARGE SCALE GENOMIC DNA]</scope>
    <source>
        <strain evidence="1 2">CECT 7908</strain>
    </source>
</reference>
<proteinExistence type="predicted"/>
<organism evidence="1 2">
    <name type="scientific">Flavobacterium branchiarum</name>
    <dbReference type="NCBI Taxonomy" id="1114870"/>
    <lineage>
        <taxon>Bacteria</taxon>
        <taxon>Pseudomonadati</taxon>
        <taxon>Bacteroidota</taxon>
        <taxon>Flavobacteriia</taxon>
        <taxon>Flavobacteriales</taxon>
        <taxon>Flavobacteriaceae</taxon>
        <taxon>Flavobacterium</taxon>
    </lineage>
</organism>
<keyword evidence="2" id="KW-1185">Reference proteome</keyword>
<dbReference type="Proteomes" id="UP001589589">
    <property type="component" value="Unassembled WGS sequence"/>
</dbReference>
<name>A0ABV5FPW8_9FLAO</name>
<evidence type="ECO:0000313" key="2">
    <source>
        <dbReference type="Proteomes" id="UP001589589"/>
    </source>
</evidence>
<accession>A0ABV5FPW8</accession>
<protein>
    <submittedName>
        <fullName evidence="1">Uncharacterized protein</fullName>
    </submittedName>
</protein>
<gene>
    <name evidence="1" type="ORF">ACFFUQ_16320</name>
</gene>
<sequence length="88" mass="10395">MMSIKDEKVKPIGYYGCYCHPFENWEDLKKYEKQKIEIGAKYKVRHTEKECIVTAINTGGHISIFVEPYDCPRCNQSEHKQNLIKIEK</sequence>
<evidence type="ECO:0000313" key="1">
    <source>
        <dbReference type="EMBL" id="MFB9065587.1"/>
    </source>
</evidence>
<dbReference type="EMBL" id="JBHMEX010000054">
    <property type="protein sequence ID" value="MFB9065587.1"/>
    <property type="molecule type" value="Genomic_DNA"/>
</dbReference>
<comment type="caution">
    <text evidence="1">The sequence shown here is derived from an EMBL/GenBank/DDBJ whole genome shotgun (WGS) entry which is preliminary data.</text>
</comment>
<dbReference type="RefSeq" id="WP_290263743.1">
    <property type="nucleotide sequence ID" value="NZ_JAUFQQ010000003.1"/>
</dbReference>